<accession>A0AA41W4X0</accession>
<dbReference type="EMBL" id="JAMQGP010000001">
    <property type="protein sequence ID" value="MCM2678734.1"/>
    <property type="molecule type" value="Genomic_DNA"/>
</dbReference>
<comment type="caution">
    <text evidence="1">The sequence shown here is derived from an EMBL/GenBank/DDBJ whole genome shotgun (WGS) entry which is preliminary data.</text>
</comment>
<keyword evidence="2" id="KW-1185">Reference proteome</keyword>
<dbReference type="RefSeq" id="WP_251260093.1">
    <property type="nucleotide sequence ID" value="NZ_JAMQGP010000001.1"/>
</dbReference>
<protein>
    <submittedName>
        <fullName evidence="1">TIGR03899 family protein</fullName>
    </submittedName>
</protein>
<proteinExistence type="predicted"/>
<gene>
    <name evidence="1" type="ORF">NAF29_03480</name>
</gene>
<dbReference type="InterPro" id="IPR021254">
    <property type="entry name" value="DUF2806"/>
</dbReference>
<dbReference type="Pfam" id="PF10987">
    <property type="entry name" value="DUF2806"/>
    <property type="match status" value="1"/>
</dbReference>
<dbReference type="Proteomes" id="UP001165393">
    <property type="component" value="Unassembled WGS sequence"/>
</dbReference>
<evidence type="ECO:0000313" key="1">
    <source>
        <dbReference type="EMBL" id="MCM2678734.1"/>
    </source>
</evidence>
<organism evidence="1 2">
    <name type="scientific">Echinimonas agarilytica</name>
    <dbReference type="NCBI Taxonomy" id="1215918"/>
    <lineage>
        <taxon>Bacteria</taxon>
        <taxon>Pseudomonadati</taxon>
        <taxon>Pseudomonadota</taxon>
        <taxon>Gammaproteobacteria</taxon>
        <taxon>Alteromonadales</taxon>
        <taxon>Echinimonadaceae</taxon>
        <taxon>Echinimonas</taxon>
    </lineage>
</organism>
<reference evidence="1 2" key="1">
    <citation type="journal article" date="2013" name="Antonie Van Leeuwenhoek">
        <title>Echinimonas agarilytica gen. nov., sp. nov., a new gammaproteobacterium isolated from the sea urchin Strongylocentrotus intermedius.</title>
        <authorList>
            <person name="Nedashkovskaya O.I."/>
            <person name="Stenkova A.M."/>
            <person name="Zhukova N.V."/>
            <person name="Van Trappen S."/>
            <person name="Lee J.S."/>
            <person name="Kim S.B."/>
        </authorList>
    </citation>
    <scope>NUCLEOTIDE SEQUENCE [LARGE SCALE GENOMIC DNA]</scope>
    <source>
        <strain evidence="1 2">KMM 6351</strain>
    </source>
</reference>
<name>A0AA41W4X0_9GAMM</name>
<dbReference type="NCBIfam" id="TIGR03899">
    <property type="entry name" value="TIGR03899 family protein"/>
    <property type="match status" value="1"/>
</dbReference>
<sequence>MPNNKIHPGSAAASARKALKNAGVSLSIAQTTLPQRLEKRRAHQHLTQQSNIEAILAKALKLCEQSTSDHALDPDWLTAFIEFAEQTSNPEMQRLWALVFSKEAAMSGSFSIRSMRALKDLTRKDADIFQLAVTLCSRTPGDRSLKIILGCYHPPTWRMFGRKGHQTISLNRFGMPYSNILWMMEHGLVYNSELETSALSTENDYQLKIGQDTLCFRPNVQQLKLRYYRLTPVGDELAKLVLNEGHSGYTQQLIEMLESVMSPIEA</sequence>
<evidence type="ECO:0000313" key="2">
    <source>
        <dbReference type="Proteomes" id="UP001165393"/>
    </source>
</evidence>
<dbReference type="AlphaFoldDB" id="A0AA41W4X0"/>